<name>A0A7W7LSE1_9ACTN</name>
<evidence type="ECO:0000259" key="1">
    <source>
        <dbReference type="Pfam" id="PF03435"/>
    </source>
</evidence>
<gene>
    <name evidence="2" type="ORF">FHS39_004593</name>
</gene>
<feature type="domain" description="Saccharopine dehydrogenase NADP binding" evidence="1">
    <location>
        <begin position="12"/>
        <end position="110"/>
    </location>
</feature>
<dbReference type="Gene3D" id="3.40.50.720">
    <property type="entry name" value="NAD(P)-binding Rossmann-like Domain"/>
    <property type="match status" value="1"/>
</dbReference>
<dbReference type="RefSeq" id="WP_184351274.1">
    <property type="nucleotide sequence ID" value="NZ_JACHJH010000007.1"/>
</dbReference>
<proteinExistence type="predicted"/>
<protein>
    <recommendedName>
        <fullName evidence="1">Saccharopine dehydrogenase NADP binding domain-containing protein</fullName>
    </recommendedName>
</protein>
<dbReference type="PANTHER" id="PTHR43796:SF2">
    <property type="entry name" value="CARBOXYNORSPERMIDINE SYNTHASE"/>
    <property type="match status" value="1"/>
</dbReference>
<comment type="caution">
    <text evidence="2">The sequence shown here is derived from an EMBL/GenBank/DDBJ whole genome shotgun (WGS) entry which is preliminary data.</text>
</comment>
<dbReference type="SUPFAM" id="SSF51735">
    <property type="entry name" value="NAD(P)-binding Rossmann-fold domains"/>
    <property type="match status" value="1"/>
</dbReference>
<evidence type="ECO:0000313" key="3">
    <source>
        <dbReference type="Proteomes" id="UP000556084"/>
    </source>
</evidence>
<reference evidence="2 3" key="1">
    <citation type="submission" date="2020-08" db="EMBL/GenBank/DDBJ databases">
        <title>Genomic Encyclopedia of Type Strains, Phase III (KMG-III): the genomes of soil and plant-associated and newly described type strains.</title>
        <authorList>
            <person name="Whitman W."/>
        </authorList>
    </citation>
    <scope>NUCLEOTIDE SEQUENCE [LARGE SCALE GENOMIC DNA]</scope>
    <source>
        <strain evidence="2 3">CECT 3266</strain>
    </source>
</reference>
<dbReference type="InterPro" id="IPR005097">
    <property type="entry name" value="Sacchrp_dh_NADP-bd"/>
</dbReference>
<accession>A0A7W7LSE1</accession>
<dbReference type="Pfam" id="PF03435">
    <property type="entry name" value="Sacchrp_dh_NADP"/>
    <property type="match status" value="1"/>
</dbReference>
<sequence length="354" mass="36708">MTNSKLRRNGRVVVLGGYGAVGRVTAQALAGRFPGRVVVAGRDGDRAARLAAGSGGTLLAAQADLADPASLERALDGAGLAVLAVEPRTAAQHPARLLFEHGVGLVDVAATHRMIRCVEQLGGLARSRGATAVLSVGVAPGLTNLLARRLHDELGGADRIDLSVLLGSGEAHGKDSVRWTVSQLAEGNQESARPLRAGMGPSGRARMHHAFPFSDQYTLRRTLDVPEVTTRLSLDSGFLTGLLFGMRGAGVFRAARLARLEAPLTSAITRVHVGGEDFAVRADAHFHGRHAARALTARSQTRITGLVAAEVAARVLAGGLPEGVHHIEQLDSLADVPSALAGAGLTSWRIGAGA</sequence>
<keyword evidence="3" id="KW-1185">Reference proteome</keyword>
<dbReference type="PANTHER" id="PTHR43796">
    <property type="entry name" value="CARBOXYNORSPERMIDINE SYNTHASE"/>
    <property type="match status" value="1"/>
</dbReference>
<dbReference type="AlphaFoldDB" id="A0A7W7LSE1"/>
<evidence type="ECO:0000313" key="2">
    <source>
        <dbReference type="EMBL" id="MBB4895515.1"/>
    </source>
</evidence>
<dbReference type="EMBL" id="JACHJH010000007">
    <property type="protein sequence ID" value="MBB4895515.1"/>
    <property type="molecule type" value="Genomic_DNA"/>
</dbReference>
<organism evidence="2 3">
    <name type="scientific">Streptomyces olivoverticillatus</name>
    <dbReference type="NCBI Taxonomy" id="66427"/>
    <lineage>
        <taxon>Bacteria</taxon>
        <taxon>Bacillati</taxon>
        <taxon>Actinomycetota</taxon>
        <taxon>Actinomycetes</taxon>
        <taxon>Kitasatosporales</taxon>
        <taxon>Streptomycetaceae</taxon>
        <taxon>Streptomyces</taxon>
    </lineage>
</organism>
<dbReference type="InterPro" id="IPR036291">
    <property type="entry name" value="NAD(P)-bd_dom_sf"/>
</dbReference>
<dbReference type="Proteomes" id="UP000556084">
    <property type="component" value="Unassembled WGS sequence"/>
</dbReference>